<protein>
    <submittedName>
        <fullName evidence="1">Uncharacterized protein</fullName>
    </submittedName>
</protein>
<reference evidence="1" key="2">
    <citation type="journal article" date="2015" name="Fish Shellfish Immunol.">
        <title>Early steps in the European eel (Anguilla anguilla)-Vibrio vulnificus interaction in the gills: Role of the RtxA13 toxin.</title>
        <authorList>
            <person name="Callol A."/>
            <person name="Pajuelo D."/>
            <person name="Ebbesson L."/>
            <person name="Teles M."/>
            <person name="MacKenzie S."/>
            <person name="Amaro C."/>
        </authorList>
    </citation>
    <scope>NUCLEOTIDE SEQUENCE</scope>
</reference>
<accession>A0A0E9S6Y2</accession>
<proteinExistence type="predicted"/>
<sequence length="39" mass="4087">MSNSVEMITKLLTDSHSGINQQKGALHKCAVTNTVSAGN</sequence>
<dbReference type="AlphaFoldDB" id="A0A0E9S6Y2"/>
<reference evidence="1" key="1">
    <citation type="submission" date="2014-11" db="EMBL/GenBank/DDBJ databases">
        <authorList>
            <person name="Amaro Gonzalez C."/>
        </authorList>
    </citation>
    <scope>NUCLEOTIDE SEQUENCE</scope>
</reference>
<dbReference type="EMBL" id="GBXM01071373">
    <property type="protein sequence ID" value="JAH37204.1"/>
    <property type="molecule type" value="Transcribed_RNA"/>
</dbReference>
<name>A0A0E9S6Y2_ANGAN</name>
<organism evidence="1">
    <name type="scientific">Anguilla anguilla</name>
    <name type="common">European freshwater eel</name>
    <name type="synonym">Muraena anguilla</name>
    <dbReference type="NCBI Taxonomy" id="7936"/>
    <lineage>
        <taxon>Eukaryota</taxon>
        <taxon>Metazoa</taxon>
        <taxon>Chordata</taxon>
        <taxon>Craniata</taxon>
        <taxon>Vertebrata</taxon>
        <taxon>Euteleostomi</taxon>
        <taxon>Actinopterygii</taxon>
        <taxon>Neopterygii</taxon>
        <taxon>Teleostei</taxon>
        <taxon>Anguilliformes</taxon>
        <taxon>Anguillidae</taxon>
        <taxon>Anguilla</taxon>
    </lineage>
</organism>
<evidence type="ECO:0000313" key="1">
    <source>
        <dbReference type="EMBL" id="JAH37204.1"/>
    </source>
</evidence>